<organism evidence="4">
    <name type="scientific">Xanthomonas indica</name>
    <dbReference type="NCBI Taxonomy" id="2912242"/>
    <lineage>
        <taxon>Bacteria</taxon>
        <taxon>Pseudomonadati</taxon>
        <taxon>Pseudomonadota</taxon>
        <taxon>Gammaproteobacteria</taxon>
        <taxon>Lysobacterales</taxon>
        <taxon>Lysobacteraceae</taxon>
        <taxon>Xanthomonas</taxon>
    </lineage>
</organism>
<feature type="compositionally biased region" description="Pro residues" evidence="1">
    <location>
        <begin position="24"/>
        <end position="37"/>
    </location>
</feature>
<keyword evidence="5" id="KW-1185">Reference proteome</keyword>
<feature type="region of interest" description="Disordered" evidence="1">
    <location>
        <begin position="122"/>
        <end position="149"/>
    </location>
</feature>
<evidence type="ECO:0000313" key="5">
    <source>
        <dbReference type="Proteomes" id="UP001430647"/>
    </source>
</evidence>
<evidence type="ECO:0008006" key="6">
    <source>
        <dbReference type="Google" id="ProtNLM"/>
    </source>
</evidence>
<evidence type="ECO:0000256" key="2">
    <source>
        <dbReference type="SAM" id="SignalP"/>
    </source>
</evidence>
<feature type="region of interest" description="Disordered" evidence="1">
    <location>
        <begin position="219"/>
        <end position="263"/>
    </location>
</feature>
<dbReference type="EMBL" id="CP131914">
    <property type="protein sequence ID" value="XCI80486.1"/>
    <property type="molecule type" value="Genomic_DNA"/>
</dbReference>
<evidence type="ECO:0000256" key="1">
    <source>
        <dbReference type="SAM" id="MobiDB-lite"/>
    </source>
</evidence>
<feature type="chain" id="PRO_5043549270" description="Secreted protein" evidence="2">
    <location>
        <begin position="23"/>
        <end position="263"/>
    </location>
</feature>
<sequence>MIRRSALALSLVLATAAATAVAQVPPPPPPAPPPGAPGAPGAPGVPPVAATPVGIDGTVERFMLNPNGDVDGFWLTNGTQVGFPPHLSADLQAAVRRGDAVNVQGYRLGDLAVLQAYTVTDRRSGKQVVDRPPNPATPPPAPPAPPALTPLQADGRIDRLIYGPRGETGGVLLSDGTIVRMPPHVAQQYPDLLRVGAPLSVSGFGVVTMIGRSLEATHLGRDRSSQHEVFAPPAPPAPPAAPPPPAGAPGAPANPPPPPPAAG</sequence>
<reference evidence="4" key="3">
    <citation type="submission" date="2023-08" db="EMBL/GenBank/DDBJ databases">
        <title>Complete genome sequence of Xanthomonas indica.</title>
        <authorList>
            <person name="Patil P.B."/>
            <person name="Rana R."/>
        </authorList>
    </citation>
    <scope>NUCLEOTIDE SEQUENCE</scope>
    <source>
        <strain evidence="4">PPL560</strain>
    </source>
</reference>
<gene>
    <name evidence="3" type="ORF">L3V74_11165</name>
    <name evidence="4" type="ORF">Q7W82_19905</name>
</gene>
<keyword evidence="2" id="KW-0732">Signal</keyword>
<dbReference type="EMBL" id="JAKJPQ010000008">
    <property type="protein sequence ID" value="MCI2262102.1"/>
    <property type="molecule type" value="Genomic_DNA"/>
</dbReference>
<dbReference type="RefSeq" id="WP_242160080.1">
    <property type="nucleotide sequence ID" value="NZ_CP131914.1"/>
</dbReference>
<evidence type="ECO:0000313" key="4">
    <source>
        <dbReference type="EMBL" id="XCI80486.1"/>
    </source>
</evidence>
<accession>A0AAU8I5Q5</accession>
<feature type="compositionally biased region" description="Pro residues" evidence="1">
    <location>
        <begin position="232"/>
        <end position="263"/>
    </location>
</feature>
<evidence type="ECO:0000313" key="3">
    <source>
        <dbReference type="EMBL" id="MCI2262102.1"/>
    </source>
</evidence>
<proteinExistence type="predicted"/>
<name>A0AAU8I5Q5_9XANT</name>
<feature type="compositionally biased region" description="Pro residues" evidence="1">
    <location>
        <begin position="132"/>
        <end position="148"/>
    </location>
</feature>
<feature type="signal peptide" evidence="2">
    <location>
        <begin position="1"/>
        <end position="22"/>
    </location>
</feature>
<dbReference type="Proteomes" id="UP001430647">
    <property type="component" value="Unassembled WGS sequence"/>
</dbReference>
<reference evidence="3 5" key="1">
    <citation type="journal article" date="2022" name="Curr. Microbiol.">
        <title>Xanthomonas indica sp. nov., a Novel Member of Non-Pathogenic Xanthomonas Community from Healthy Rice Seeds.</title>
        <authorList>
            <person name="Rana R."/>
            <person name="Madhavan V.N."/>
            <person name="Saroha T."/>
            <person name="Bansal K."/>
            <person name="Kaur A."/>
            <person name="Sonti R.V."/>
            <person name="Patel H.K."/>
            <person name="Patil P.B."/>
        </authorList>
    </citation>
    <scope>NUCLEOTIDE SEQUENCE [LARGE SCALE GENOMIC DNA]</scope>
    <source>
        <strain evidence="3 5">PPL560</strain>
    </source>
</reference>
<protein>
    <recommendedName>
        <fullName evidence="6">Secreted protein</fullName>
    </recommendedName>
</protein>
<feature type="region of interest" description="Disordered" evidence="1">
    <location>
        <begin position="24"/>
        <end position="52"/>
    </location>
</feature>
<dbReference type="KEGG" id="xin:Q7W82_19905"/>
<reference evidence="3" key="2">
    <citation type="submission" date="2022-01" db="EMBL/GenBank/DDBJ databases">
        <authorList>
            <person name="Rana R."/>
            <person name="Patil P.B."/>
        </authorList>
    </citation>
    <scope>NUCLEOTIDE SEQUENCE</scope>
    <source>
        <strain evidence="3">PPL560</strain>
    </source>
</reference>
<dbReference type="AlphaFoldDB" id="A0AAU8I5Q5"/>